<evidence type="ECO:0000313" key="3">
    <source>
        <dbReference type="Proteomes" id="UP000192276"/>
    </source>
</evidence>
<dbReference type="AlphaFoldDB" id="A0A1V9FX95"/>
<dbReference type="NCBIfam" id="TIGR04183">
    <property type="entry name" value="Por_Secre_tail"/>
    <property type="match status" value="1"/>
</dbReference>
<keyword evidence="3" id="KW-1185">Reference proteome</keyword>
<evidence type="ECO:0000256" key="1">
    <source>
        <dbReference type="SAM" id="SignalP"/>
    </source>
</evidence>
<dbReference type="STRING" id="550983.A4R26_17340"/>
<keyword evidence="1" id="KW-0732">Signal</keyword>
<dbReference type="EMBL" id="LWBP01000112">
    <property type="protein sequence ID" value="OQP62944.1"/>
    <property type="molecule type" value="Genomic_DNA"/>
</dbReference>
<proteinExistence type="predicted"/>
<name>A0A1V9FX95_9BACT</name>
<evidence type="ECO:0000313" key="2">
    <source>
        <dbReference type="EMBL" id="OQP62944.1"/>
    </source>
</evidence>
<accession>A0A1V9FX95</accession>
<gene>
    <name evidence="2" type="ORF">A4R26_17340</name>
</gene>
<dbReference type="RefSeq" id="WP_081163826.1">
    <property type="nucleotide sequence ID" value="NZ_LWBP01000112.1"/>
</dbReference>
<evidence type="ECO:0008006" key="4">
    <source>
        <dbReference type="Google" id="ProtNLM"/>
    </source>
</evidence>
<dbReference type="OrthoDB" id="1652165at2"/>
<feature type="chain" id="PRO_5013388750" description="PA14 domain-containing protein" evidence="1">
    <location>
        <begin position="20"/>
        <end position="498"/>
    </location>
</feature>
<comment type="caution">
    <text evidence="2">The sequence shown here is derived from an EMBL/GenBank/DDBJ whole genome shotgun (WGS) entry which is preliminary data.</text>
</comment>
<organism evidence="2 3">
    <name type="scientific">Niastella populi</name>
    <dbReference type="NCBI Taxonomy" id="550983"/>
    <lineage>
        <taxon>Bacteria</taxon>
        <taxon>Pseudomonadati</taxon>
        <taxon>Bacteroidota</taxon>
        <taxon>Chitinophagia</taxon>
        <taxon>Chitinophagales</taxon>
        <taxon>Chitinophagaceae</taxon>
        <taxon>Niastella</taxon>
    </lineage>
</organism>
<protein>
    <recommendedName>
        <fullName evidence="4">PA14 domain-containing protein</fullName>
    </recommendedName>
</protein>
<feature type="signal peptide" evidence="1">
    <location>
        <begin position="1"/>
        <end position="19"/>
    </location>
</feature>
<dbReference type="Proteomes" id="UP000192276">
    <property type="component" value="Unassembled WGS sequence"/>
</dbReference>
<sequence length="498" mass="55758">MKTGKLLVISLLLFGRLNAQTCASPQGDQNTYGTNDTWIGYVYNNNNFTNYYGYVTEGSGGNMNFDQSFGGDNVTYAVNGCNIQTEDFSIRYKLNKNFTDNDYTIIVGGDDGYRFSIDGGVTWVLQDWGGHGYTTRQGTFRLNGSTNLVIEYFDNGGGNRISFSICSLADDPGVYGTNNVWRGYVYDNPDFTAFKGTVFEGSAMNPFFDQNFGGDDVTYYTNTCSINTQTFSVRYRLRKTFNNENVVFLVGGDDGYRFSLDGGANWVIQNWNDHVYMTDNYTATLTGTYDMVLEYYENGGSNRISFDMNSTVLPIELLRFTGNRQNGRTHLYWSTTLNSNTEQFIIERSADGRVYDVAGEVEAASGINIATGTQYAFTDKVSFSGSRFYRLKMIDLNGIVTYSEVITIKNNTSESIRIYPTVLHAGNQLILESNKRVEDLTITLTDMMGRPAMQKQLPALESNQTTAIVLKRNLVTGVYMVQVKTITGILLNQKIVVQ</sequence>
<reference evidence="3" key="1">
    <citation type="submission" date="2016-04" db="EMBL/GenBank/DDBJ databases">
        <authorList>
            <person name="Chen L."/>
            <person name="Zhuang W."/>
            <person name="Wang G."/>
        </authorList>
    </citation>
    <scope>NUCLEOTIDE SEQUENCE [LARGE SCALE GENOMIC DNA]</scope>
    <source>
        <strain evidence="3">208</strain>
    </source>
</reference>
<dbReference type="InterPro" id="IPR026444">
    <property type="entry name" value="Secre_tail"/>
</dbReference>